<dbReference type="AlphaFoldDB" id="A0A1M5FVN0"/>
<organism evidence="1 2">
    <name type="scientific">Chryseobacterium arachidis</name>
    <dbReference type="NCBI Taxonomy" id="1416778"/>
    <lineage>
        <taxon>Bacteria</taxon>
        <taxon>Pseudomonadati</taxon>
        <taxon>Bacteroidota</taxon>
        <taxon>Flavobacteriia</taxon>
        <taxon>Flavobacteriales</taxon>
        <taxon>Weeksellaceae</taxon>
        <taxon>Chryseobacterium group</taxon>
        <taxon>Chryseobacterium</taxon>
    </lineage>
</organism>
<dbReference type="Proteomes" id="UP000184518">
    <property type="component" value="Unassembled WGS sequence"/>
</dbReference>
<name>A0A1M5FVN0_9FLAO</name>
<gene>
    <name evidence="1" type="ORF">SAMN05443633_108155</name>
</gene>
<evidence type="ECO:0000313" key="2">
    <source>
        <dbReference type="Proteomes" id="UP000184518"/>
    </source>
</evidence>
<dbReference type="EMBL" id="FQUT01000008">
    <property type="protein sequence ID" value="SHF95513.1"/>
    <property type="molecule type" value="Genomic_DNA"/>
</dbReference>
<evidence type="ECO:0000313" key="1">
    <source>
        <dbReference type="EMBL" id="SHF95513.1"/>
    </source>
</evidence>
<accession>A0A1M5FVN0</accession>
<sequence>MRVLEKAAMDQFVFRYLNISGQAKDVISDDNNNYIFFEIPKSGLVPSGDYLQGNIYFDDWAKYQKRD</sequence>
<protein>
    <submittedName>
        <fullName evidence="1">Uncharacterized protein</fullName>
    </submittedName>
</protein>
<reference evidence="2" key="1">
    <citation type="submission" date="2016-11" db="EMBL/GenBank/DDBJ databases">
        <authorList>
            <person name="Varghese N."/>
            <person name="Submissions S."/>
        </authorList>
    </citation>
    <scope>NUCLEOTIDE SEQUENCE [LARGE SCALE GENOMIC DNA]</scope>
    <source>
        <strain evidence="2">DSM 27619</strain>
    </source>
</reference>
<dbReference type="STRING" id="1416778.SAMN05443633_108155"/>
<keyword evidence="2" id="KW-1185">Reference proteome</keyword>
<proteinExistence type="predicted"/>